<name>A0A2M9C3L5_9MICO</name>
<dbReference type="InterPro" id="IPR046945">
    <property type="entry name" value="RHMD-like"/>
</dbReference>
<evidence type="ECO:0000313" key="5">
    <source>
        <dbReference type="EMBL" id="PJJ65102.1"/>
    </source>
</evidence>
<reference evidence="5 6" key="1">
    <citation type="submission" date="2017-11" db="EMBL/GenBank/DDBJ databases">
        <title>Genomic Encyclopedia of Archaeal and Bacterial Type Strains, Phase II (KMG-II): From Individual Species to Whole Genera.</title>
        <authorList>
            <person name="Goeker M."/>
        </authorList>
    </citation>
    <scope>NUCLEOTIDE SEQUENCE [LARGE SCALE GENOMIC DNA]</scope>
    <source>
        <strain evidence="5 6">DSM 25625</strain>
    </source>
</reference>
<evidence type="ECO:0000313" key="6">
    <source>
        <dbReference type="Proteomes" id="UP000230161"/>
    </source>
</evidence>
<feature type="domain" description="Mandelate racemase/muconate lactonizing enzyme C-terminal" evidence="4">
    <location>
        <begin position="142"/>
        <end position="234"/>
    </location>
</feature>
<dbReference type="InterPro" id="IPR029065">
    <property type="entry name" value="Enolase_C-like"/>
</dbReference>
<protein>
    <submittedName>
        <fullName evidence="5">D-galactarolactone cycloisomerase</fullName>
    </submittedName>
</protein>
<dbReference type="InterPro" id="IPR013342">
    <property type="entry name" value="Mandelate_racemase_C"/>
</dbReference>
<dbReference type="RefSeq" id="WP_100343035.1">
    <property type="nucleotide sequence ID" value="NZ_PGFB01000001.1"/>
</dbReference>
<dbReference type="InterPro" id="IPR029017">
    <property type="entry name" value="Enolase-like_N"/>
</dbReference>
<gene>
    <name evidence="5" type="ORF">CLV54_0129</name>
</gene>
<dbReference type="EMBL" id="PGFB01000001">
    <property type="protein sequence ID" value="PJJ65102.1"/>
    <property type="molecule type" value="Genomic_DNA"/>
</dbReference>
<dbReference type="Gene3D" id="3.30.390.10">
    <property type="entry name" value="Enolase-like, N-terminal domain"/>
    <property type="match status" value="1"/>
</dbReference>
<dbReference type="GO" id="GO:0000287">
    <property type="term" value="F:magnesium ion binding"/>
    <property type="evidence" value="ECO:0007669"/>
    <property type="project" value="TreeGrafter"/>
</dbReference>
<dbReference type="Gene3D" id="3.20.20.120">
    <property type="entry name" value="Enolase-like C-terminal domain"/>
    <property type="match status" value="1"/>
</dbReference>
<evidence type="ECO:0000256" key="1">
    <source>
        <dbReference type="ARBA" id="ARBA00001946"/>
    </source>
</evidence>
<dbReference type="AlphaFoldDB" id="A0A2M9C3L5"/>
<dbReference type="SMART" id="SM00922">
    <property type="entry name" value="MR_MLE"/>
    <property type="match status" value="1"/>
</dbReference>
<dbReference type="GO" id="GO:0016052">
    <property type="term" value="P:carbohydrate catabolic process"/>
    <property type="evidence" value="ECO:0007669"/>
    <property type="project" value="TreeGrafter"/>
</dbReference>
<dbReference type="Pfam" id="PF13378">
    <property type="entry name" value="MR_MLE_C"/>
    <property type="match status" value="1"/>
</dbReference>
<evidence type="ECO:0000256" key="3">
    <source>
        <dbReference type="ARBA" id="ARBA00022842"/>
    </source>
</evidence>
<dbReference type="GO" id="GO:0016836">
    <property type="term" value="F:hydro-lyase activity"/>
    <property type="evidence" value="ECO:0007669"/>
    <property type="project" value="TreeGrafter"/>
</dbReference>
<dbReference type="OrthoDB" id="9774531at2"/>
<accession>A0A2M9C3L5</accession>
<dbReference type="InterPro" id="IPR036849">
    <property type="entry name" value="Enolase-like_C_sf"/>
</dbReference>
<dbReference type="Proteomes" id="UP000230161">
    <property type="component" value="Unassembled WGS sequence"/>
</dbReference>
<dbReference type="SUPFAM" id="SSF51604">
    <property type="entry name" value="Enolase C-terminal domain-like"/>
    <property type="match status" value="1"/>
</dbReference>
<comment type="cofactor">
    <cofactor evidence="1">
        <name>Mg(2+)</name>
        <dbReference type="ChEBI" id="CHEBI:18420"/>
    </cofactor>
</comment>
<organism evidence="5 6">
    <name type="scientific">Compostimonas suwonensis</name>
    <dbReference type="NCBI Taxonomy" id="1048394"/>
    <lineage>
        <taxon>Bacteria</taxon>
        <taxon>Bacillati</taxon>
        <taxon>Actinomycetota</taxon>
        <taxon>Actinomycetes</taxon>
        <taxon>Micrococcales</taxon>
        <taxon>Microbacteriaceae</taxon>
        <taxon>Compostimonas</taxon>
    </lineage>
</organism>
<evidence type="ECO:0000259" key="4">
    <source>
        <dbReference type="SMART" id="SM00922"/>
    </source>
</evidence>
<sequence length="371" mass="40064">MAVIESIDVVGLEYEAGPLNRDRWGDREQACMLAITAGGQTGYAMSRCNLGLDWRSIGTWLLGHIGPQLVGLDTDDHAAFYARMLRDYSTQFLPVFPLSVADVALWDLRGLLEGRSVARMLAEEPAATVRAYASIPRFSDVEAGVAAAVEQDAAGFRGIKVHFSGDLERDLVLSRRIREELPHTELSFDAANELSYDDALHVGRVYVELGGEWLEEPFAAYDFDTNARLRRDLPGLAIVGFETAPGGPRAAELAIRSGAFDYIEIDCLWKGGISGAFQVAQAAAAHGQRVAIHHGGSPSMNLANIQLVAAAGNVDTIGLTTPVLDYNRAAAIPPLDPESGTILVPDGPGLGQQIDGDFVRMHEIARTRITR</sequence>
<keyword evidence="3" id="KW-0460">Magnesium</keyword>
<dbReference type="GO" id="GO:0016853">
    <property type="term" value="F:isomerase activity"/>
    <property type="evidence" value="ECO:0007669"/>
    <property type="project" value="UniProtKB-KW"/>
</dbReference>
<dbReference type="SUPFAM" id="SSF54826">
    <property type="entry name" value="Enolase N-terminal domain-like"/>
    <property type="match status" value="1"/>
</dbReference>
<evidence type="ECO:0000256" key="2">
    <source>
        <dbReference type="ARBA" id="ARBA00022723"/>
    </source>
</evidence>
<comment type="caution">
    <text evidence="5">The sequence shown here is derived from an EMBL/GenBank/DDBJ whole genome shotgun (WGS) entry which is preliminary data.</text>
</comment>
<keyword evidence="6" id="KW-1185">Reference proteome</keyword>
<proteinExistence type="predicted"/>
<keyword evidence="2" id="KW-0479">Metal-binding</keyword>
<dbReference type="PANTHER" id="PTHR13794">
    <property type="entry name" value="ENOLASE SUPERFAMILY, MANDELATE RACEMASE"/>
    <property type="match status" value="1"/>
</dbReference>
<keyword evidence="5" id="KW-0413">Isomerase</keyword>
<dbReference type="PANTHER" id="PTHR13794:SF58">
    <property type="entry name" value="MITOCHONDRIAL ENOLASE SUPERFAMILY MEMBER 1"/>
    <property type="match status" value="1"/>
</dbReference>
<dbReference type="SFLD" id="SFLDS00001">
    <property type="entry name" value="Enolase"/>
    <property type="match status" value="1"/>
</dbReference>